<reference evidence="6" key="1">
    <citation type="journal article" date="2020" name="mSystems">
        <title>Genome- and Community-Level Interaction Insights into Carbon Utilization and Element Cycling Functions of Hydrothermarchaeota in Hydrothermal Sediment.</title>
        <authorList>
            <person name="Zhou Z."/>
            <person name="Liu Y."/>
            <person name="Xu W."/>
            <person name="Pan J."/>
            <person name="Luo Z.H."/>
            <person name="Li M."/>
        </authorList>
    </citation>
    <scope>NUCLEOTIDE SEQUENCE [LARGE SCALE GENOMIC DNA]</scope>
    <source>
        <strain evidence="6">SpSt-102</strain>
    </source>
</reference>
<dbReference type="InterPro" id="IPR040131">
    <property type="entry name" value="MnmG_N"/>
</dbReference>
<protein>
    <submittedName>
        <fullName evidence="6">NAD(P)/FAD-dependent oxidoreductase</fullName>
    </submittedName>
</protein>
<evidence type="ECO:0000313" key="6">
    <source>
        <dbReference type="EMBL" id="HHS01895.1"/>
    </source>
</evidence>
<dbReference type="Gene3D" id="3.50.50.60">
    <property type="entry name" value="FAD/NAD(P)-binding domain"/>
    <property type="match status" value="2"/>
</dbReference>
<keyword evidence="3" id="KW-0274">FAD</keyword>
<gene>
    <name evidence="6" type="ORF">ENL71_05130</name>
</gene>
<dbReference type="Pfam" id="PF21688">
    <property type="entry name" value="FAD-depend_C"/>
    <property type="match status" value="1"/>
</dbReference>
<evidence type="ECO:0000256" key="2">
    <source>
        <dbReference type="ARBA" id="ARBA00022630"/>
    </source>
</evidence>
<dbReference type="PANTHER" id="PTHR43106">
    <property type="entry name" value="DEHYDROGENASE-RELATED"/>
    <property type="match status" value="1"/>
</dbReference>
<sequence>MSKVYDVIIVGAGPCGIFTAYELIKSNSFAKIIIFEKGRDIESRECPKRVTNVCMSCKPCNITTGFSGAGAFSDGKLSLSPNVGGRIQEFVGQNKTIELIKYVDSIYLENGADTKVYGTNSQVIEEIKRKATVANLMLVESPIRHLGTEEAKKIYKRLQDFLLANNVEIRFRTSVKDLVVEDGKVAGVVAEDGNVYHAKNVVICVGREGATWLSKIIEKYNIPCENNRVDIGVRVETPNHIWKGITEHLYESKFIYYTKTFDDKVRTFCMNPGGYVAVEHYDNLAVVNGHSYKNIKSDNTNFALLVSKHFTDPFKDSIKYGKYIAELANMLSGGKVLVQRYGDFIRGRRSNEERIRRNSVVPTLQDAVAGDLSLVLPYRIMLDIKEMIEALDYVVQGVASFDTLLYGVEVKFYSNEVKVKNNFECLTIQNLYFGGDGAGITRGLMQASVNGVLIAREIANKS</sequence>
<keyword evidence="2" id="KW-0285">Flavoprotein</keyword>
<dbReference type="AlphaFoldDB" id="A0A7C5Z477"/>
<evidence type="ECO:0000259" key="4">
    <source>
        <dbReference type="Pfam" id="PF01134"/>
    </source>
</evidence>
<organism evidence="6">
    <name type="scientific">Caldicellulosiruptor owensensis</name>
    <dbReference type="NCBI Taxonomy" id="55205"/>
    <lineage>
        <taxon>Bacteria</taxon>
        <taxon>Bacillati</taxon>
        <taxon>Bacillota</taxon>
        <taxon>Bacillota incertae sedis</taxon>
        <taxon>Caldicellulosiruptorales</taxon>
        <taxon>Caldicellulosiruptoraceae</taxon>
        <taxon>Caldicellulosiruptor</taxon>
    </lineage>
</organism>
<dbReference type="Pfam" id="PF01134">
    <property type="entry name" value="GIDA"/>
    <property type="match status" value="1"/>
</dbReference>
<feature type="domain" description="MnmG N-terminal" evidence="4">
    <location>
        <begin position="156"/>
        <end position="208"/>
    </location>
</feature>
<name>A0A7C5Z477_9FIRM</name>
<evidence type="ECO:0000256" key="3">
    <source>
        <dbReference type="ARBA" id="ARBA00022827"/>
    </source>
</evidence>
<evidence type="ECO:0000259" key="5">
    <source>
        <dbReference type="Pfam" id="PF21688"/>
    </source>
</evidence>
<comment type="caution">
    <text evidence="6">The sequence shown here is derived from an EMBL/GenBank/DDBJ whole genome shotgun (WGS) entry which is preliminary data.</text>
</comment>
<feature type="domain" description="FAD-dependent protein C-terminal" evidence="5">
    <location>
        <begin position="231"/>
        <end position="410"/>
    </location>
</feature>
<comment type="cofactor">
    <cofactor evidence="1">
        <name>FAD</name>
        <dbReference type="ChEBI" id="CHEBI:57692"/>
    </cofactor>
</comment>
<dbReference type="InterPro" id="IPR036188">
    <property type="entry name" value="FAD/NAD-bd_sf"/>
</dbReference>
<dbReference type="PIRSF" id="PIRSF038984">
    <property type="entry name" value="FAD_binding_protein"/>
    <property type="match status" value="1"/>
</dbReference>
<dbReference type="InterPro" id="IPR028348">
    <property type="entry name" value="FAD-binding_protein"/>
</dbReference>
<evidence type="ECO:0000256" key="1">
    <source>
        <dbReference type="ARBA" id="ARBA00001974"/>
    </source>
</evidence>
<dbReference type="InterPro" id="IPR049516">
    <property type="entry name" value="FAD-depend_C"/>
</dbReference>
<accession>A0A7C5Z477</accession>
<dbReference type="EMBL" id="DRUZ01000066">
    <property type="protein sequence ID" value="HHS01895.1"/>
    <property type="molecule type" value="Genomic_DNA"/>
</dbReference>
<dbReference type="PANTHER" id="PTHR43106:SF1">
    <property type="entry name" value="DEHYDROGENASE-RELATED"/>
    <property type="match status" value="1"/>
</dbReference>
<proteinExistence type="predicted"/>
<dbReference type="SUPFAM" id="SSF51905">
    <property type="entry name" value="FAD/NAD(P)-binding domain"/>
    <property type="match status" value="1"/>
</dbReference>